<protein>
    <submittedName>
        <fullName evidence="1">Uncharacterized protein</fullName>
    </submittedName>
</protein>
<dbReference type="Proteomes" id="UP000016498">
    <property type="component" value="Unassembled WGS sequence"/>
</dbReference>
<gene>
    <name evidence="1" type="ORF">HMPREF1549_00677</name>
</gene>
<dbReference type="HOGENOM" id="CLU_3283585_0_0_11"/>
<proteinExistence type="predicted"/>
<organism evidence="1 2">
    <name type="scientific">Actinomyces johnsonii F0510</name>
    <dbReference type="NCBI Taxonomy" id="1227262"/>
    <lineage>
        <taxon>Bacteria</taxon>
        <taxon>Bacillati</taxon>
        <taxon>Actinomycetota</taxon>
        <taxon>Actinomycetes</taxon>
        <taxon>Actinomycetales</taxon>
        <taxon>Actinomycetaceae</taxon>
        <taxon>Actinomyces</taxon>
    </lineage>
</organism>
<name>U1Q0A9_9ACTO</name>
<evidence type="ECO:0000313" key="2">
    <source>
        <dbReference type="Proteomes" id="UP000016498"/>
    </source>
</evidence>
<reference evidence="1 2" key="1">
    <citation type="submission" date="2013-06" db="EMBL/GenBank/DDBJ databases">
        <authorList>
            <person name="Weinstock G."/>
            <person name="Sodergren E."/>
            <person name="Lobos E.A."/>
            <person name="Fulton L."/>
            <person name="Fulton R."/>
            <person name="Courtney L."/>
            <person name="Fronick C."/>
            <person name="O'Laughlin M."/>
            <person name="Godfrey J."/>
            <person name="Wilson R.M."/>
            <person name="Miner T."/>
            <person name="Farmer C."/>
            <person name="Delehaunty K."/>
            <person name="Cordes M."/>
            <person name="Minx P."/>
            <person name="Tomlinson C."/>
            <person name="Chen J."/>
            <person name="Wollam A."/>
            <person name="Pepin K.H."/>
            <person name="Bhonagiri V."/>
            <person name="Zhang X."/>
            <person name="Warren W."/>
            <person name="Mitreva M."/>
            <person name="Mardis E.R."/>
            <person name="Wilson R.K."/>
        </authorList>
    </citation>
    <scope>NUCLEOTIDE SEQUENCE [LARGE SCALE GENOMIC DNA]</scope>
    <source>
        <strain evidence="1 2">F0510</strain>
    </source>
</reference>
<dbReference type="PATRIC" id="fig|1227262.3.peg.539"/>
<comment type="caution">
    <text evidence="1">The sequence shown here is derived from an EMBL/GenBank/DDBJ whole genome shotgun (WGS) entry which is preliminary data.</text>
</comment>
<sequence>MQRCHGVLQRRFGFSDPSGLWIDVVEQIEPRPGYWDAYLR</sequence>
<accession>U1Q0A9</accession>
<dbReference type="AlphaFoldDB" id="U1Q0A9"/>
<dbReference type="EMBL" id="AWSD01000066">
    <property type="protein sequence ID" value="ERH21425.1"/>
    <property type="molecule type" value="Genomic_DNA"/>
</dbReference>
<dbReference type="RefSeq" id="WP_021605402.1">
    <property type="nucleotide sequence ID" value="NZ_KE951580.1"/>
</dbReference>
<evidence type="ECO:0000313" key="1">
    <source>
        <dbReference type="EMBL" id="ERH21425.1"/>
    </source>
</evidence>